<sequence>MTGVHLLIVCIAGSFANIWVSPLWQNSIYIGKALLYSSIMAPIIHFAVDKREVNEMKELGSW</sequence>
<keyword evidence="1" id="KW-0472">Membrane</keyword>
<evidence type="ECO:0000313" key="2">
    <source>
        <dbReference type="EMBL" id="PZX46870.1"/>
    </source>
</evidence>
<keyword evidence="1" id="KW-1133">Transmembrane helix</keyword>
<dbReference type="EMBL" id="QKZT01000029">
    <property type="protein sequence ID" value="PZX46870.1"/>
    <property type="molecule type" value="Genomic_DNA"/>
</dbReference>
<name>A0A2W7QLD3_9BACT</name>
<accession>A0A2W7QLD3</accession>
<dbReference type="AlphaFoldDB" id="A0A2W7QLD3"/>
<keyword evidence="1" id="KW-0812">Transmembrane</keyword>
<protein>
    <submittedName>
        <fullName evidence="2">Uncharacterized protein</fullName>
    </submittedName>
</protein>
<reference evidence="2 3" key="1">
    <citation type="submission" date="2018-06" db="EMBL/GenBank/DDBJ databases">
        <title>Genomic Encyclopedia of Archaeal and Bacterial Type Strains, Phase II (KMG-II): from individual species to whole genera.</title>
        <authorList>
            <person name="Goeker M."/>
        </authorList>
    </citation>
    <scope>NUCLEOTIDE SEQUENCE [LARGE SCALE GENOMIC DNA]</scope>
    <source>
        <strain evidence="2 3">DSM 19830</strain>
    </source>
</reference>
<proteinExistence type="predicted"/>
<gene>
    <name evidence="2" type="ORF">LV85_04204</name>
</gene>
<feature type="transmembrane region" description="Helical" evidence="1">
    <location>
        <begin position="26"/>
        <end position="48"/>
    </location>
</feature>
<evidence type="ECO:0000256" key="1">
    <source>
        <dbReference type="SAM" id="Phobius"/>
    </source>
</evidence>
<keyword evidence="3" id="KW-1185">Reference proteome</keyword>
<organism evidence="2 3">
    <name type="scientific">Algoriphagus chordae</name>
    <dbReference type="NCBI Taxonomy" id="237019"/>
    <lineage>
        <taxon>Bacteria</taxon>
        <taxon>Pseudomonadati</taxon>
        <taxon>Bacteroidota</taxon>
        <taxon>Cytophagia</taxon>
        <taxon>Cytophagales</taxon>
        <taxon>Cyclobacteriaceae</taxon>
        <taxon>Algoriphagus</taxon>
    </lineage>
</organism>
<comment type="caution">
    <text evidence="2">The sequence shown here is derived from an EMBL/GenBank/DDBJ whole genome shotgun (WGS) entry which is preliminary data.</text>
</comment>
<evidence type="ECO:0000313" key="3">
    <source>
        <dbReference type="Proteomes" id="UP000248882"/>
    </source>
</evidence>
<dbReference type="Proteomes" id="UP000248882">
    <property type="component" value="Unassembled WGS sequence"/>
</dbReference>